<accession>A0ABW2G041</accession>
<proteinExistence type="predicted"/>
<reference evidence="3" key="1">
    <citation type="journal article" date="2019" name="Int. J. Syst. Evol. Microbiol.">
        <title>The Global Catalogue of Microorganisms (GCM) 10K type strain sequencing project: providing services to taxonomists for standard genome sequencing and annotation.</title>
        <authorList>
            <consortium name="The Broad Institute Genomics Platform"/>
            <consortium name="The Broad Institute Genome Sequencing Center for Infectious Disease"/>
            <person name="Wu L."/>
            <person name="Ma J."/>
        </authorList>
    </citation>
    <scope>NUCLEOTIDE SEQUENCE [LARGE SCALE GENOMIC DNA]</scope>
    <source>
        <strain evidence="3">CGMCC 1.12859</strain>
    </source>
</reference>
<dbReference type="CDD" id="cd06587">
    <property type="entry name" value="VOC"/>
    <property type="match status" value="1"/>
</dbReference>
<dbReference type="Gene3D" id="3.10.180.10">
    <property type="entry name" value="2,3-Dihydroxybiphenyl 1,2-Dioxygenase, domain 1"/>
    <property type="match status" value="1"/>
</dbReference>
<organism evidence="2 3">
    <name type="scientific">Kitasatospora paranensis</name>
    <dbReference type="NCBI Taxonomy" id="258053"/>
    <lineage>
        <taxon>Bacteria</taxon>
        <taxon>Bacillati</taxon>
        <taxon>Actinomycetota</taxon>
        <taxon>Actinomycetes</taxon>
        <taxon>Kitasatosporales</taxon>
        <taxon>Streptomycetaceae</taxon>
        <taxon>Kitasatospora</taxon>
    </lineage>
</organism>
<dbReference type="RefSeq" id="WP_345704395.1">
    <property type="nucleotide sequence ID" value="NZ_BAABKV010000001.1"/>
</dbReference>
<dbReference type="PANTHER" id="PTHR35908">
    <property type="entry name" value="HYPOTHETICAL FUSION PROTEIN"/>
    <property type="match status" value="1"/>
</dbReference>
<dbReference type="SUPFAM" id="SSF54593">
    <property type="entry name" value="Glyoxalase/Bleomycin resistance protein/Dihydroxybiphenyl dioxygenase"/>
    <property type="match status" value="1"/>
</dbReference>
<dbReference type="InterPro" id="IPR037523">
    <property type="entry name" value="VOC_core"/>
</dbReference>
<dbReference type="Proteomes" id="UP001596435">
    <property type="component" value="Unassembled WGS sequence"/>
</dbReference>
<name>A0ABW2G041_9ACTN</name>
<protein>
    <submittedName>
        <fullName evidence="2">VOC family protein</fullName>
    </submittedName>
</protein>
<dbReference type="InterPro" id="IPR041581">
    <property type="entry name" value="Glyoxalase_6"/>
</dbReference>
<keyword evidence="3" id="KW-1185">Reference proteome</keyword>
<comment type="caution">
    <text evidence="2">The sequence shown here is derived from an EMBL/GenBank/DDBJ whole genome shotgun (WGS) entry which is preliminary data.</text>
</comment>
<gene>
    <name evidence="2" type="ORF">ACFQMG_18745</name>
</gene>
<dbReference type="PANTHER" id="PTHR35908:SF1">
    <property type="entry name" value="CONSERVED PROTEIN"/>
    <property type="match status" value="1"/>
</dbReference>
<sequence>MALQMSHIVVDCRDPEHLAAFWSEVLGVGVALRWKQYVILDAPDGGGPALAFQQVTEVKQGKNRVHVDFTVTDLGEVTERLSGLGARVTGETTEDGVTARVLADPEGNEFCLVRLG</sequence>
<dbReference type="Pfam" id="PF18029">
    <property type="entry name" value="Glyoxalase_6"/>
    <property type="match status" value="1"/>
</dbReference>
<feature type="domain" description="VOC" evidence="1">
    <location>
        <begin position="4"/>
        <end position="115"/>
    </location>
</feature>
<evidence type="ECO:0000313" key="3">
    <source>
        <dbReference type="Proteomes" id="UP001596435"/>
    </source>
</evidence>
<dbReference type="EMBL" id="JBHTAJ010000033">
    <property type="protein sequence ID" value="MFC7181592.1"/>
    <property type="molecule type" value="Genomic_DNA"/>
</dbReference>
<dbReference type="PROSITE" id="PS51819">
    <property type="entry name" value="VOC"/>
    <property type="match status" value="1"/>
</dbReference>
<evidence type="ECO:0000259" key="1">
    <source>
        <dbReference type="PROSITE" id="PS51819"/>
    </source>
</evidence>
<dbReference type="InterPro" id="IPR029068">
    <property type="entry name" value="Glyas_Bleomycin-R_OHBP_Dase"/>
</dbReference>
<evidence type="ECO:0000313" key="2">
    <source>
        <dbReference type="EMBL" id="MFC7181592.1"/>
    </source>
</evidence>